<dbReference type="Gene3D" id="2.60.120.290">
    <property type="entry name" value="Spermadhesin, CUB domain"/>
    <property type="match status" value="1"/>
</dbReference>
<sequence length="316" mass="34127">MAGAFSVFGLKMSAVKLDRRCYCNAALLVVLTLVKEPTTVQGQNTTLVATSTAAYFMSEGYPTMYSNNVTYTWLLESNEVNEVVKVEVVDCQLEYINAKVPVCQLDTLTIYDGAYENATQLYSSCCITSVPAMNSSGTSLLIKFYTDSTVVARGFRIKFYNSAAMDETSLAAASGLFIAIGIVVVLVVGGAFLSAYFIYRFKCQDGNKLRINPLGEEGQPGCQEADNGVNNPALSEYEKRPLDGPGCSAPTPKAWTETGGMEDPSMENMERNVFVKEKFPAAPQQPNTLPPHTNSTLPSTNELSAGSPERSLSPVG</sequence>
<dbReference type="AlphaFoldDB" id="A0A210QZ06"/>
<feature type="domain" description="CUB" evidence="6">
    <location>
        <begin position="23"/>
        <end position="162"/>
    </location>
</feature>
<dbReference type="CDD" id="cd00041">
    <property type="entry name" value="CUB"/>
    <property type="match status" value="1"/>
</dbReference>
<dbReference type="PANTHER" id="PTHR24251:SF30">
    <property type="entry name" value="MEMBRANE FRIZZLED-RELATED PROTEIN"/>
    <property type="match status" value="1"/>
</dbReference>
<keyword evidence="5" id="KW-0812">Transmembrane</keyword>
<feature type="transmembrane region" description="Helical" evidence="5">
    <location>
        <begin position="176"/>
        <end position="199"/>
    </location>
</feature>
<evidence type="ECO:0000256" key="5">
    <source>
        <dbReference type="SAM" id="Phobius"/>
    </source>
</evidence>
<evidence type="ECO:0000256" key="1">
    <source>
        <dbReference type="ARBA" id="ARBA00022737"/>
    </source>
</evidence>
<dbReference type="OrthoDB" id="6107272at2759"/>
<feature type="region of interest" description="Disordered" evidence="4">
    <location>
        <begin position="219"/>
        <end position="265"/>
    </location>
</feature>
<evidence type="ECO:0000256" key="4">
    <source>
        <dbReference type="SAM" id="MobiDB-lite"/>
    </source>
</evidence>
<proteinExistence type="predicted"/>
<dbReference type="Proteomes" id="UP000242188">
    <property type="component" value="Unassembled WGS sequence"/>
</dbReference>
<keyword evidence="1" id="KW-0677">Repeat</keyword>
<feature type="compositionally biased region" description="Polar residues" evidence="4">
    <location>
        <begin position="284"/>
        <end position="304"/>
    </location>
</feature>
<protein>
    <submittedName>
        <fullName evidence="7">CUB domain-containing protein 2</fullName>
    </submittedName>
</protein>
<evidence type="ECO:0000256" key="2">
    <source>
        <dbReference type="ARBA" id="ARBA00023157"/>
    </source>
</evidence>
<organism evidence="7 8">
    <name type="scientific">Mizuhopecten yessoensis</name>
    <name type="common">Japanese scallop</name>
    <name type="synonym">Patinopecten yessoensis</name>
    <dbReference type="NCBI Taxonomy" id="6573"/>
    <lineage>
        <taxon>Eukaryota</taxon>
        <taxon>Metazoa</taxon>
        <taxon>Spiralia</taxon>
        <taxon>Lophotrochozoa</taxon>
        <taxon>Mollusca</taxon>
        <taxon>Bivalvia</taxon>
        <taxon>Autobranchia</taxon>
        <taxon>Pteriomorphia</taxon>
        <taxon>Pectinida</taxon>
        <taxon>Pectinoidea</taxon>
        <taxon>Pectinidae</taxon>
        <taxon>Mizuhopecten</taxon>
    </lineage>
</organism>
<gene>
    <name evidence="7" type="ORF">KP79_PYT13111</name>
</gene>
<evidence type="ECO:0000313" key="7">
    <source>
        <dbReference type="EMBL" id="OWF53925.1"/>
    </source>
</evidence>
<keyword evidence="5" id="KW-0472">Membrane</keyword>
<evidence type="ECO:0000313" key="8">
    <source>
        <dbReference type="Proteomes" id="UP000242188"/>
    </source>
</evidence>
<keyword evidence="5" id="KW-1133">Transmembrane helix</keyword>
<keyword evidence="8" id="KW-1185">Reference proteome</keyword>
<dbReference type="InterPro" id="IPR035914">
    <property type="entry name" value="Sperma_CUB_dom_sf"/>
</dbReference>
<comment type="caution">
    <text evidence="7">The sequence shown here is derived from an EMBL/GenBank/DDBJ whole genome shotgun (WGS) entry which is preliminary data.</text>
</comment>
<feature type="region of interest" description="Disordered" evidence="4">
    <location>
        <begin position="277"/>
        <end position="316"/>
    </location>
</feature>
<evidence type="ECO:0000259" key="6">
    <source>
        <dbReference type="PROSITE" id="PS01180"/>
    </source>
</evidence>
<dbReference type="EMBL" id="NEDP02001185">
    <property type="protein sequence ID" value="OWF53925.1"/>
    <property type="molecule type" value="Genomic_DNA"/>
</dbReference>
<dbReference type="SUPFAM" id="SSF49854">
    <property type="entry name" value="Spermadhesin, CUB domain"/>
    <property type="match status" value="1"/>
</dbReference>
<dbReference type="SMART" id="SM00042">
    <property type="entry name" value="CUB"/>
    <property type="match status" value="1"/>
</dbReference>
<dbReference type="PROSITE" id="PS01180">
    <property type="entry name" value="CUB"/>
    <property type="match status" value="1"/>
</dbReference>
<name>A0A210QZ06_MIZYE</name>
<accession>A0A210QZ06</accession>
<dbReference type="InterPro" id="IPR000859">
    <property type="entry name" value="CUB_dom"/>
</dbReference>
<comment type="caution">
    <text evidence="3">Lacks conserved residue(s) required for the propagation of feature annotation.</text>
</comment>
<reference evidence="7 8" key="1">
    <citation type="journal article" date="2017" name="Nat. Ecol. Evol.">
        <title>Scallop genome provides insights into evolution of bilaterian karyotype and development.</title>
        <authorList>
            <person name="Wang S."/>
            <person name="Zhang J."/>
            <person name="Jiao W."/>
            <person name="Li J."/>
            <person name="Xun X."/>
            <person name="Sun Y."/>
            <person name="Guo X."/>
            <person name="Huan P."/>
            <person name="Dong B."/>
            <person name="Zhang L."/>
            <person name="Hu X."/>
            <person name="Sun X."/>
            <person name="Wang J."/>
            <person name="Zhao C."/>
            <person name="Wang Y."/>
            <person name="Wang D."/>
            <person name="Huang X."/>
            <person name="Wang R."/>
            <person name="Lv J."/>
            <person name="Li Y."/>
            <person name="Zhang Z."/>
            <person name="Liu B."/>
            <person name="Lu W."/>
            <person name="Hui Y."/>
            <person name="Liang J."/>
            <person name="Zhou Z."/>
            <person name="Hou R."/>
            <person name="Li X."/>
            <person name="Liu Y."/>
            <person name="Li H."/>
            <person name="Ning X."/>
            <person name="Lin Y."/>
            <person name="Zhao L."/>
            <person name="Xing Q."/>
            <person name="Dou J."/>
            <person name="Li Y."/>
            <person name="Mao J."/>
            <person name="Guo H."/>
            <person name="Dou H."/>
            <person name="Li T."/>
            <person name="Mu C."/>
            <person name="Jiang W."/>
            <person name="Fu Q."/>
            <person name="Fu X."/>
            <person name="Miao Y."/>
            <person name="Liu J."/>
            <person name="Yu Q."/>
            <person name="Li R."/>
            <person name="Liao H."/>
            <person name="Li X."/>
            <person name="Kong Y."/>
            <person name="Jiang Z."/>
            <person name="Chourrout D."/>
            <person name="Li R."/>
            <person name="Bao Z."/>
        </authorList>
    </citation>
    <scope>NUCLEOTIDE SEQUENCE [LARGE SCALE GENOMIC DNA]</scope>
    <source>
        <strain evidence="7 8">PY_sf001</strain>
    </source>
</reference>
<dbReference type="PANTHER" id="PTHR24251">
    <property type="entry name" value="OVOCHYMASE-RELATED"/>
    <property type="match status" value="1"/>
</dbReference>
<keyword evidence="2" id="KW-1015">Disulfide bond</keyword>
<dbReference type="Pfam" id="PF00431">
    <property type="entry name" value="CUB"/>
    <property type="match status" value="1"/>
</dbReference>
<evidence type="ECO:0000256" key="3">
    <source>
        <dbReference type="PROSITE-ProRule" id="PRU00059"/>
    </source>
</evidence>